<organism evidence="3 4">
    <name type="scientific">Noviherbaspirillum pedocola</name>
    <dbReference type="NCBI Taxonomy" id="2801341"/>
    <lineage>
        <taxon>Bacteria</taxon>
        <taxon>Pseudomonadati</taxon>
        <taxon>Pseudomonadota</taxon>
        <taxon>Betaproteobacteria</taxon>
        <taxon>Burkholderiales</taxon>
        <taxon>Oxalobacteraceae</taxon>
        <taxon>Noviherbaspirillum</taxon>
    </lineage>
</organism>
<evidence type="ECO:0000313" key="3">
    <source>
        <dbReference type="EMBL" id="MBK4735802.1"/>
    </source>
</evidence>
<gene>
    <name evidence="3" type="ORF">JJB74_14370</name>
</gene>
<comment type="caution">
    <text evidence="3">The sequence shown here is derived from an EMBL/GenBank/DDBJ whole genome shotgun (WGS) entry which is preliminary data.</text>
</comment>
<dbReference type="EMBL" id="JAEPBG010000005">
    <property type="protein sequence ID" value="MBK4735802.1"/>
    <property type="molecule type" value="Genomic_DNA"/>
</dbReference>
<proteinExistence type="predicted"/>
<dbReference type="Pfam" id="PF11162">
    <property type="entry name" value="DUF2946"/>
    <property type="match status" value="1"/>
</dbReference>
<dbReference type="RefSeq" id="WP_200592584.1">
    <property type="nucleotide sequence ID" value="NZ_JAEPBG010000005.1"/>
</dbReference>
<reference evidence="3" key="1">
    <citation type="submission" date="2021-01" db="EMBL/GenBank/DDBJ databases">
        <title>Genome sequence of strain Noviherbaspirillum sp. DKR-6.</title>
        <authorList>
            <person name="Chaudhary D.K."/>
        </authorList>
    </citation>
    <scope>NUCLEOTIDE SEQUENCE</scope>
    <source>
        <strain evidence="3">DKR-6</strain>
    </source>
</reference>
<evidence type="ECO:0000256" key="2">
    <source>
        <dbReference type="SAM" id="SignalP"/>
    </source>
</evidence>
<sequence>MNLRRSRRLIAWIACLAILAAGFMPSLTYALAAQGSAHAAGPSAQTAHPEEHEFCGEEAAPETKHAPSHQLHHGAHCPFCLLHLDAVAPPPCAADVAPVAALPRLLPPAFLHARVSSTVWLAAQPRAPPSSL</sequence>
<feature type="compositionally biased region" description="Basic and acidic residues" evidence="1">
    <location>
        <begin position="48"/>
        <end position="65"/>
    </location>
</feature>
<dbReference type="InterPro" id="IPR021333">
    <property type="entry name" value="DUF2946"/>
</dbReference>
<name>A0A934SU79_9BURK</name>
<keyword evidence="2" id="KW-0732">Signal</keyword>
<evidence type="ECO:0000313" key="4">
    <source>
        <dbReference type="Proteomes" id="UP000622890"/>
    </source>
</evidence>
<feature type="signal peptide" evidence="2">
    <location>
        <begin position="1"/>
        <end position="32"/>
    </location>
</feature>
<protein>
    <submittedName>
        <fullName evidence="3">DUF2946 domain-containing protein</fullName>
    </submittedName>
</protein>
<evidence type="ECO:0000256" key="1">
    <source>
        <dbReference type="SAM" id="MobiDB-lite"/>
    </source>
</evidence>
<keyword evidence="4" id="KW-1185">Reference proteome</keyword>
<feature type="region of interest" description="Disordered" evidence="1">
    <location>
        <begin position="40"/>
        <end position="72"/>
    </location>
</feature>
<accession>A0A934SU79</accession>
<dbReference type="AlphaFoldDB" id="A0A934SU79"/>
<dbReference type="Proteomes" id="UP000622890">
    <property type="component" value="Unassembled WGS sequence"/>
</dbReference>
<feature type="chain" id="PRO_5036828480" evidence="2">
    <location>
        <begin position="33"/>
        <end position="132"/>
    </location>
</feature>